<reference evidence="3" key="2">
    <citation type="submission" date="2020-05" db="UniProtKB">
        <authorList>
            <consortium name="EnsemblMetazoa"/>
        </authorList>
    </citation>
    <scope>IDENTIFICATION</scope>
</reference>
<dbReference type="VEuPathDB" id="VectorBase:ASIC005894"/>
<accession>A0A084VKJ5</accession>
<evidence type="ECO:0000313" key="3">
    <source>
        <dbReference type="EnsemblMetazoa" id="ASIC005894-PA"/>
    </source>
</evidence>
<protein>
    <submittedName>
        <fullName evidence="2 3">Uncharacterized protein</fullName>
    </submittedName>
</protein>
<evidence type="ECO:0000313" key="4">
    <source>
        <dbReference type="Proteomes" id="UP000030765"/>
    </source>
</evidence>
<evidence type="ECO:0000256" key="1">
    <source>
        <dbReference type="SAM" id="MobiDB-lite"/>
    </source>
</evidence>
<gene>
    <name evidence="2" type="ORF">ZHAS_00005894</name>
</gene>
<dbReference type="Proteomes" id="UP000030765">
    <property type="component" value="Unassembled WGS sequence"/>
</dbReference>
<reference evidence="2 4" key="1">
    <citation type="journal article" date="2014" name="BMC Genomics">
        <title>Genome sequence of Anopheles sinensis provides insight into genetics basis of mosquito competence for malaria parasites.</title>
        <authorList>
            <person name="Zhou D."/>
            <person name="Zhang D."/>
            <person name="Ding G."/>
            <person name="Shi L."/>
            <person name="Hou Q."/>
            <person name="Ye Y."/>
            <person name="Xu Y."/>
            <person name="Zhou H."/>
            <person name="Xiong C."/>
            <person name="Li S."/>
            <person name="Yu J."/>
            <person name="Hong S."/>
            <person name="Yu X."/>
            <person name="Zou P."/>
            <person name="Chen C."/>
            <person name="Chang X."/>
            <person name="Wang W."/>
            <person name="Lv Y."/>
            <person name="Sun Y."/>
            <person name="Ma L."/>
            <person name="Shen B."/>
            <person name="Zhu C."/>
        </authorList>
    </citation>
    <scope>NUCLEOTIDE SEQUENCE [LARGE SCALE GENOMIC DNA]</scope>
</reference>
<feature type="region of interest" description="Disordered" evidence="1">
    <location>
        <begin position="149"/>
        <end position="169"/>
    </location>
</feature>
<dbReference type="AlphaFoldDB" id="A0A084VKJ5"/>
<evidence type="ECO:0000313" key="2">
    <source>
        <dbReference type="EMBL" id="KFB38489.1"/>
    </source>
</evidence>
<proteinExistence type="predicted"/>
<organism evidence="2">
    <name type="scientific">Anopheles sinensis</name>
    <name type="common">Mosquito</name>
    <dbReference type="NCBI Taxonomy" id="74873"/>
    <lineage>
        <taxon>Eukaryota</taxon>
        <taxon>Metazoa</taxon>
        <taxon>Ecdysozoa</taxon>
        <taxon>Arthropoda</taxon>
        <taxon>Hexapoda</taxon>
        <taxon>Insecta</taxon>
        <taxon>Pterygota</taxon>
        <taxon>Neoptera</taxon>
        <taxon>Endopterygota</taxon>
        <taxon>Diptera</taxon>
        <taxon>Nematocera</taxon>
        <taxon>Culicoidea</taxon>
        <taxon>Culicidae</taxon>
        <taxon>Anophelinae</taxon>
        <taxon>Anopheles</taxon>
    </lineage>
</organism>
<name>A0A084VKJ5_ANOSI</name>
<dbReference type="EnsemblMetazoa" id="ASIC005894-RA">
    <property type="protein sequence ID" value="ASIC005894-PA"/>
    <property type="gene ID" value="ASIC005894"/>
</dbReference>
<keyword evidence="4" id="KW-1185">Reference proteome</keyword>
<dbReference type="EMBL" id="ATLV01014226">
    <property type="status" value="NOT_ANNOTATED_CDS"/>
    <property type="molecule type" value="Genomic_DNA"/>
</dbReference>
<dbReference type="EMBL" id="KE524948">
    <property type="protein sequence ID" value="KFB38489.1"/>
    <property type="molecule type" value="Genomic_DNA"/>
</dbReference>
<sequence>MEREWCVGLVAFHPSRELIAGTDAIDALQLSLVDLPELGGVLHQQELRRAVSSVALRADIDCFVCSDPHLLTQKACKEAHIQKRTNDRECKDFDEAISKSGPNKTNAMIRIELKRRLCQKDEIATYRYVQPFSGASDSFSTAVPSLIPSRRRDGDLKPRKTNRNRTGWCSQGRTRTGLFSIPA</sequence>